<dbReference type="EMBL" id="KB445797">
    <property type="protein sequence ID" value="EMD36847.1"/>
    <property type="molecule type" value="Genomic_DNA"/>
</dbReference>
<evidence type="ECO:0000256" key="1">
    <source>
        <dbReference type="ARBA" id="ARBA00004167"/>
    </source>
</evidence>
<keyword evidence="6" id="KW-0732">Signal</keyword>
<dbReference type="GO" id="GO:0016020">
    <property type="term" value="C:membrane"/>
    <property type="evidence" value="ECO:0007669"/>
    <property type="project" value="UniProtKB-SubCell"/>
</dbReference>
<gene>
    <name evidence="7" type="ORF">CERSUDRAFT_114770</name>
</gene>
<dbReference type="HOGENOM" id="CLU_1175269_0_0_1"/>
<keyword evidence="4 5" id="KW-0472">Membrane</keyword>
<evidence type="ECO:0000256" key="3">
    <source>
        <dbReference type="ARBA" id="ARBA00022989"/>
    </source>
</evidence>
<feature type="transmembrane region" description="Helical" evidence="5">
    <location>
        <begin position="194"/>
        <end position="219"/>
    </location>
</feature>
<evidence type="ECO:0000313" key="8">
    <source>
        <dbReference type="Proteomes" id="UP000016930"/>
    </source>
</evidence>
<dbReference type="InterPro" id="IPR051694">
    <property type="entry name" value="Immunoregulatory_rcpt-like"/>
</dbReference>
<dbReference type="SUPFAM" id="SSF50370">
    <property type="entry name" value="Ricin B-like lectins"/>
    <property type="match status" value="1"/>
</dbReference>
<evidence type="ECO:0008006" key="9">
    <source>
        <dbReference type="Google" id="ProtNLM"/>
    </source>
</evidence>
<dbReference type="AlphaFoldDB" id="M2REG5"/>
<comment type="subcellular location">
    <subcellularLocation>
        <location evidence="1">Membrane</location>
        <topology evidence="1">Single-pass membrane protein</topology>
    </subcellularLocation>
</comment>
<dbReference type="InterPro" id="IPR035992">
    <property type="entry name" value="Ricin_B-like_lectins"/>
</dbReference>
<evidence type="ECO:0000256" key="5">
    <source>
        <dbReference type="SAM" id="Phobius"/>
    </source>
</evidence>
<dbReference type="OrthoDB" id="2131701at2759"/>
<evidence type="ECO:0000256" key="2">
    <source>
        <dbReference type="ARBA" id="ARBA00022692"/>
    </source>
</evidence>
<evidence type="ECO:0000256" key="4">
    <source>
        <dbReference type="ARBA" id="ARBA00023136"/>
    </source>
</evidence>
<proteinExistence type="predicted"/>
<keyword evidence="2 5" id="KW-0812">Transmembrane</keyword>
<evidence type="ECO:0000256" key="6">
    <source>
        <dbReference type="SAM" id="SignalP"/>
    </source>
</evidence>
<feature type="chain" id="PRO_5004023902" description="Ricin B lectin domain-containing protein" evidence="6">
    <location>
        <begin position="28"/>
        <end position="260"/>
    </location>
</feature>
<keyword evidence="3 5" id="KW-1133">Transmembrane helix</keyword>
<dbReference type="PANTHER" id="PTHR15549">
    <property type="entry name" value="PAIRED IMMUNOGLOBULIN-LIKE TYPE 2 RECEPTOR"/>
    <property type="match status" value="1"/>
</dbReference>
<accession>M2REG5</accession>
<protein>
    <recommendedName>
        <fullName evidence="9">Ricin B lectin domain-containing protein</fullName>
    </recommendedName>
</protein>
<reference evidence="7 8" key="1">
    <citation type="journal article" date="2012" name="Proc. Natl. Acad. Sci. U.S.A.">
        <title>Comparative genomics of Ceriporiopsis subvermispora and Phanerochaete chrysosporium provide insight into selective ligninolysis.</title>
        <authorList>
            <person name="Fernandez-Fueyo E."/>
            <person name="Ruiz-Duenas F.J."/>
            <person name="Ferreira P."/>
            <person name="Floudas D."/>
            <person name="Hibbett D.S."/>
            <person name="Canessa P."/>
            <person name="Larrondo L.F."/>
            <person name="James T.Y."/>
            <person name="Seelenfreund D."/>
            <person name="Lobos S."/>
            <person name="Polanco R."/>
            <person name="Tello M."/>
            <person name="Honda Y."/>
            <person name="Watanabe T."/>
            <person name="Watanabe T."/>
            <person name="Ryu J.S."/>
            <person name="Kubicek C.P."/>
            <person name="Schmoll M."/>
            <person name="Gaskell J."/>
            <person name="Hammel K.E."/>
            <person name="St John F.J."/>
            <person name="Vanden Wymelenberg A."/>
            <person name="Sabat G."/>
            <person name="Splinter BonDurant S."/>
            <person name="Syed K."/>
            <person name="Yadav J.S."/>
            <person name="Doddapaneni H."/>
            <person name="Subramanian V."/>
            <person name="Lavin J.L."/>
            <person name="Oguiza J.A."/>
            <person name="Perez G."/>
            <person name="Pisabarro A.G."/>
            <person name="Ramirez L."/>
            <person name="Santoyo F."/>
            <person name="Master E."/>
            <person name="Coutinho P.M."/>
            <person name="Henrissat B."/>
            <person name="Lombard V."/>
            <person name="Magnuson J.K."/>
            <person name="Kuees U."/>
            <person name="Hori C."/>
            <person name="Igarashi K."/>
            <person name="Samejima M."/>
            <person name="Held B.W."/>
            <person name="Barry K.W."/>
            <person name="LaButti K.M."/>
            <person name="Lapidus A."/>
            <person name="Lindquist E.A."/>
            <person name="Lucas S.M."/>
            <person name="Riley R."/>
            <person name="Salamov A.A."/>
            <person name="Hoffmeister D."/>
            <person name="Schwenk D."/>
            <person name="Hadar Y."/>
            <person name="Yarden O."/>
            <person name="de Vries R.P."/>
            <person name="Wiebenga A."/>
            <person name="Stenlid J."/>
            <person name="Eastwood D."/>
            <person name="Grigoriev I.V."/>
            <person name="Berka R.M."/>
            <person name="Blanchette R.A."/>
            <person name="Kersten P."/>
            <person name="Martinez A.T."/>
            <person name="Vicuna R."/>
            <person name="Cullen D."/>
        </authorList>
    </citation>
    <scope>NUCLEOTIDE SEQUENCE [LARGE SCALE GENOMIC DNA]</scope>
    <source>
        <strain evidence="7 8">B</strain>
    </source>
</reference>
<organism evidence="7 8">
    <name type="scientific">Ceriporiopsis subvermispora (strain B)</name>
    <name type="common">White-rot fungus</name>
    <name type="synonym">Gelatoporia subvermispora</name>
    <dbReference type="NCBI Taxonomy" id="914234"/>
    <lineage>
        <taxon>Eukaryota</taxon>
        <taxon>Fungi</taxon>
        <taxon>Dikarya</taxon>
        <taxon>Basidiomycota</taxon>
        <taxon>Agaricomycotina</taxon>
        <taxon>Agaricomycetes</taxon>
        <taxon>Polyporales</taxon>
        <taxon>Gelatoporiaceae</taxon>
        <taxon>Gelatoporia</taxon>
    </lineage>
</organism>
<keyword evidence="8" id="KW-1185">Reference proteome</keyword>
<feature type="signal peptide" evidence="6">
    <location>
        <begin position="1"/>
        <end position="27"/>
    </location>
</feature>
<evidence type="ECO:0000313" key="7">
    <source>
        <dbReference type="EMBL" id="EMD36847.1"/>
    </source>
</evidence>
<dbReference type="Proteomes" id="UP000016930">
    <property type="component" value="Unassembled WGS sequence"/>
</dbReference>
<name>M2REG5_CERS8</name>
<dbReference type="Gene3D" id="2.80.10.50">
    <property type="match status" value="1"/>
</dbReference>
<dbReference type="GO" id="GO:0071944">
    <property type="term" value="C:cell periphery"/>
    <property type="evidence" value="ECO:0007669"/>
    <property type="project" value="UniProtKB-ARBA"/>
</dbReference>
<sequence length="260" mass="28079">MIYMQLLAGTWFISALQQGTFLQFASGSPGSNLTTSSFTGGLNQQWQLEGNSSVCRVKNAQFGLYVVFPLEEQILYLVSEQEPMDWYIKPANGGYIFSESLLFTNSWNVEDGYPWNDNPVIEYPLDDLLDNSVWIFNSTGDAQASITSESSSASPSSISTMGSTTASATVVGNFTTPSNGLAASATSQRSFINIGAIVGGTVGCVIAVVVVVGLLCWWLGFCSRRGRFNFPKESTAITEGKHGGINDRAPDGRSRQNLVF</sequence>